<dbReference type="Proteomes" id="UP000577724">
    <property type="component" value="Unassembled WGS sequence"/>
</dbReference>
<dbReference type="GeneID" id="97132411"/>
<dbReference type="InterPro" id="IPR057336">
    <property type="entry name" value="GerAC_N"/>
</dbReference>
<accession>A0ABX2MNX7</accession>
<dbReference type="Pfam" id="PF25198">
    <property type="entry name" value="Spore_GerAC_N"/>
    <property type="match status" value="1"/>
</dbReference>
<keyword evidence="5" id="KW-0472">Membrane</keyword>
<dbReference type="PANTHER" id="PTHR35789:SF1">
    <property type="entry name" value="SPORE GERMINATION PROTEIN B3"/>
    <property type="match status" value="1"/>
</dbReference>
<evidence type="ECO:0000256" key="1">
    <source>
        <dbReference type="ARBA" id="ARBA00004635"/>
    </source>
</evidence>
<evidence type="ECO:0000256" key="8">
    <source>
        <dbReference type="SAM" id="SignalP"/>
    </source>
</evidence>
<dbReference type="InterPro" id="IPR008844">
    <property type="entry name" value="Spore_GerAC-like"/>
</dbReference>
<gene>
    <name evidence="11" type="ORF">HP548_16915</name>
</gene>
<evidence type="ECO:0000259" key="10">
    <source>
        <dbReference type="Pfam" id="PF25198"/>
    </source>
</evidence>
<keyword evidence="3" id="KW-0309">Germination</keyword>
<evidence type="ECO:0000256" key="6">
    <source>
        <dbReference type="ARBA" id="ARBA00023139"/>
    </source>
</evidence>
<dbReference type="InterPro" id="IPR046953">
    <property type="entry name" value="Spore_GerAC-like_C"/>
</dbReference>
<dbReference type="EMBL" id="JABMCC010000112">
    <property type="protein sequence ID" value="NUU55755.1"/>
    <property type="molecule type" value="Genomic_DNA"/>
</dbReference>
<dbReference type="Pfam" id="PF05504">
    <property type="entry name" value="Spore_GerAC"/>
    <property type="match status" value="1"/>
</dbReference>
<keyword evidence="12" id="KW-1185">Reference proteome</keyword>
<dbReference type="PROSITE" id="PS51257">
    <property type="entry name" value="PROKAR_LIPOPROTEIN"/>
    <property type="match status" value="1"/>
</dbReference>
<evidence type="ECO:0000256" key="7">
    <source>
        <dbReference type="ARBA" id="ARBA00023288"/>
    </source>
</evidence>
<feature type="domain" description="Spore germination GerAC-like C-terminal" evidence="9">
    <location>
        <begin position="202"/>
        <end position="372"/>
    </location>
</feature>
<reference evidence="11 12" key="1">
    <citation type="submission" date="2020-05" db="EMBL/GenBank/DDBJ databases">
        <title>Genome Sequencing of Type Strains.</title>
        <authorList>
            <person name="Lemaire J.F."/>
            <person name="Inderbitzin P."/>
            <person name="Gregorio O.A."/>
            <person name="Collins S.B."/>
            <person name="Wespe N."/>
            <person name="Knight-Connoni V."/>
        </authorList>
    </citation>
    <scope>NUCLEOTIDE SEQUENCE [LARGE SCALE GENOMIC DNA]</scope>
    <source>
        <strain evidence="11 12">DSM 19942</strain>
    </source>
</reference>
<dbReference type="NCBIfam" id="TIGR02887">
    <property type="entry name" value="spore_ger_x_C"/>
    <property type="match status" value="1"/>
</dbReference>
<sequence>MKWGVKFMISSLFCILLAALTGCSNDKTNLEDATVPLALGLDVVDKKLHYYISAPVFSKDIQKKSREGGGIAEGLRQSRNQQDAQFPGSLAGRNYQVIIIGNQLLQYKDWFKVLDVTFRDPRNTITDRIVAFDGSIADIFQFQAKDQPPLPLFVKAIVDSGSRSSATVKTTAQELHRQLNDRAMTPSISEIKIENNKIMLKGTTLLSQKGQYRTSLSYQETSLLHILKNQAEPGVSLTFQVDDLQQTLPFNIDKVSFSLGDISVKTKSFYENGRFQYKIKVKSIIIITEKFLEFELLENSEKMENKLSKEMKKNIEALIKKCQDYEIDPFGFGFYARAYQYPLYKEAQSNWGQELSRADFDVEVDLRIGATGAVE</sequence>
<evidence type="ECO:0000256" key="3">
    <source>
        <dbReference type="ARBA" id="ARBA00022544"/>
    </source>
</evidence>
<evidence type="ECO:0000256" key="5">
    <source>
        <dbReference type="ARBA" id="ARBA00023136"/>
    </source>
</evidence>
<comment type="caution">
    <text evidence="11">The sequence shown here is derived from an EMBL/GenBank/DDBJ whole genome shotgun (WGS) entry which is preliminary data.</text>
</comment>
<organism evidence="11 12">
    <name type="scientific">Paenibacillus taichungensis</name>
    <dbReference type="NCBI Taxonomy" id="484184"/>
    <lineage>
        <taxon>Bacteria</taxon>
        <taxon>Bacillati</taxon>
        <taxon>Bacillota</taxon>
        <taxon>Bacilli</taxon>
        <taxon>Bacillales</taxon>
        <taxon>Paenibacillaceae</taxon>
        <taxon>Paenibacillus</taxon>
    </lineage>
</organism>
<feature type="chain" id="PRO_5047190498" evidence="8">
    <location>
        <begin position="19"/>
        <end position="375"/>
    </location>
</feature>
<comment type="subcellular location">
    <subcellularLocation>
        <location evidence="1">Membrane</location>
        <topology evidence="1">Lipid-anchor</topology>
    </subcellularLocation>
</comment>
<proteinExistence type="inferred from homology"/>
<feature type="domain" description="Spore germination protein N-terminal" evidence="10">
    <location>
        <begin position="26"/>
        <end position="193"/>
    </location>
</feature>
<dbReference type="PANTHER" id="PTHR35789">
    <property type="entry name" value="SPORE GERMINATION PROTEIN B3"/>
    <property type="match status" value="1"/>
</dbReference>
<keyword evidence="4 8" id="KW-0732">Signal</keyword>
<evidence type="ECO:0000313" key="11">
    <source>
        <dbReference type="EMBL" id="NUU55755.1"/>
    </source>
</evidence>
<dbReference type="Gene3D" id="3.30.300.210">
    <property type="entry name" value="Nutrient germinant receptor protein C, domain 3"/>
    <property type="match status" value="1"/>
</dbReference>
<evidence type="ECO:0000256" key="2">
    <source>
        <dbReference type="ARBA" id="ARBA00007886"/>
    </source>
</evidence>
<evidence type="ECO:0000313" key="12">
    <source>
        <dbReference type="Proteomes" id="UP000577724"/>
    </source>
</evidence>
<evidence type="ECO:0000256" key="4">
    <source>
        <dbReference type="ARBA" id="ARBA00022729"/>
    </source>
</evidence>
<name>A0ABX2MNX7_9BACL</name>
<comment type="similarity">
    <text evidence="2">Belongs to the GerABKC lipoprotein family.</text>
</comment>
<protein>
    <submittedName>
        <fullName evidence="11">Ger(X)C family spore germination protein</fullName>
    </submittedName>
</protein>
<dbReference type="InterPro" id="IPR038501">
    <property type="entry name" value="Spore_GerAC_C_sf"/>
</dbReference>
<feature type="signal peptide" evidence="8">
    <location>
        <begin position="1"/>
        <end position="18"/>
    </location>
</feature>
<dbReference type="RefSeq" id="WP_175382331.1">
    <property type="nucleotide sequence ID" value="NZ_JABMCC010000112.1"/>
</dbReference>
<keyword evidence="6" id="KW-0564">Palmitate</keyword>
<evidence type="ECO:0000259" key="9">
    <source>
        <dbReference type="Pfam" id="PF05504"/>
    </source>
</evidence>
<keyword evidence="7" id="KW-0449">Lipoprotein</keyword>